<dbReference type="AlphaFoldDB" id="Q3AEW2"/>
<organism evidence="1 2">
    <name type="scientific">Carboxydothermus hydrogenoformans (strain ATCC BAA-161 / DSM 6008 / Z-2901)</name>
    <dbReference type="NCBI Taxonomy" id="246194"/>
    <lineage>
        <taxon>Bacteria</taxon>
        <taxon>Bacillati</taxon>
        <taxon>Bacillota</taxon>
        <taxon>Clostridia</taxon>
        <taxon>Thermoanaerobacterales</taxon>
        <taxon>Thermoanaerobacteraceae</taxon>
        <taxon>Carboxydothermus</taxon>
    </lineage>
</organism>
<protein>
    <submittedName>
        <fullName evidence="1">Uncharacterized protein</fullName>
    </submittedName>
</protein>
<evidence type="ECO:0000313" key="2">
    <source>
        <dbReference type="Proteomes" id="UP000002706"/>
    </source>
</evidence>
<gene>
    <name evidence="1" type="ordered locus">CHY_0464</name>
</gene>
<sequence>MEATPRKVPQKQTALLEVGGERLEVGKEKLNDLLL</sequence>
<name>Q3AEW2_CARHZ</name>
<dbReference type="STRING" id="246194.CHY_0464"/>
<proteinExistence type="predicted"/>
<dbReference type="Proteomes" id="UP000002706">
    <property type="component" value="Chromosome"/>
</dbReference>
<dbReference type="InParanoid" id="Q3AEW2"/>
<dbReference type="KEGG" id="chy:CHY_0464"/>
<dbReference type="EMBL" id="CP000141">
    <property type="protein sequence ID" value="ABB13939.1"/>
    <property type="molecule type" value="Genomic_DNA"/>
</dbReference>
<keyword evidence="2" id="KW-1185">Reference proteome</keyword>
<accession>Q3AEW2</accession>
<evidence type="ECO:0000313" key="1">
    <source>
        <dbReference type="EMBL" id="ABB13939.1"/>
    </source>
</evidence>
<dbReference type="HOGENOM" id="CLU_3364010_0_0_9"/>
<reference evidence="1 2" key="1">
    <citation type="journal article" date="2005" name="PLoS Genet.">
        <title>Life in hot carbon monoxide: the complete genome sequence of Carboxydothermus hydrogenoformans Z-2901.</title>
        <authorList>
            <person name="Wu M."/>
            <person name="Ren Q."/>
            <person name="Durkin A.S."/>
            <person name="Daugherty S.C."/>
            <person name="Brinkac L.M."/>
            <person name="Dodson R.J."/>
            <person name="Madupu R."/>
            <person name="Sullivan S.A."/>
            <person name="Kolonay J.F."/>
            <person name="Haft D.H."/>
            <person name="Nelson W.C."/>
            <person name="Tallon L.J."/>
            <person name="Jones K.M."/>
            <person name="Ulrich L.E."/>
            <person name="Gonzalez J.M."/>
            <person name="Zhulin I.B."/>
            <person name="Robb F.T."/>
            <person name="Eisen J.A."/>
        </authorList>
    </citation>
    <scope>NUCLEOTIDE SEQUENCE [LARGE SCALE GENOMIC DNA]</scope>
    <source>
        <strain evidence="2">ATCC BAA-161 / DSM 6008 / Z-2901</strain>
    </source>
</reference>